<dbReference type="Pfam" id="PF23769">
    <property type="entry name" value="Beta-prop_WDR75_2nd"/>
    <property type="match status" value="1"/>
</dbReference>
<reference evidence="10" key="2">
    <citation type="submission" date="2025-09" db="UniProtKB">
        <authorList>
            <consortium name="Ensembl"/>
        </authorList>
    </citation>
    <scope>IDENTIFICATION</scope>
</reference>
<keyword evidence="11" id="KW-1185">Reference proteome</keyword>
<dbReference type="Gene3D" id="2.130.10.10">
    <property type="entry name" value="YVTN repeat-like/Quinoprotein amine dehydrogenase"/>
    <property type="match status" value="2"/>
</dbReference>
<dbReference type="AlphaFoldDB" id="A0A3Q2D1Y4"/>
<keyword evidence="7" id="KW-0539">Nucleus</keyword>
<dbReference type="PROSITE" id="PS50082">
    <property type="entry name" value="WD_REPEATS_2"/>
    <property type="match status" value="2"/>
</dbReference>
<evidence type="ECO:0000313" key="10">
    <source>
        <dbReference type="Ensembl" id="ENSCVAP00000012491.1"/>
    </source>
</evidence>
<proteinExistence type="predicted"/>
<evidence type="ECO:0000259" key="9">
    <source>
        <dbReference type="Pfam" id="PF23769"/>
    </source>
</evidence>
<feature type="repeat" description="WD" evidence="8">
    <location>
        <begin position="54"/>
        <end position="96"/>
    </location>
</feature>
<evidence type="ECO:0000256" key="7">
    <source>
        <dbReference type="ARBA" id="ARBA00023242"/>
    </source>
</evidence>
<comment type="subcellular location">
    <subcellularLocation>
        <location evidence="1">Nucleus</location>
        <location evidence="1">Nucleolus</location>
    </subcellularLocation>
</comment>
<evidence type="ECO:0000256" key="1">
    <source>
        <dbReference type="ARBA" id="ARBA00004604"/>
    </source>
</evidence>
<dbReference type="OMA" id="KEEEWHA"/>
<evidence type="ECO:0000256" key="4">
    <source>
        <dbReference type="ARBA" id="ARBA00022574"/>
    </source>
</evidence>
<dbReference type="InterPro" id="IPR053826">
    <property type="entry name" value="WDR75"/>
</dbReference>
<dbReference type="InterPro" id="IPR001680">
    <property type="entry name" value="WD40_rpt"/>
</dbReference>
<evidence type="ECO:0000256" key="8">
    <source>
        <dbReference type="PROSITE-ProRule" id="PRU00221"/>
    </source>
</evidence>
<reference evidence="10" key="1">
    <citation type="submission" date="2025-08" db="UniProtKB">
        <authorList>
            <consortium name="Ensembl"/>
        </authorList>
    </citation>
    <scope>IDENTIFICATION</scope>
</reference>
<evidence type="ECO:0000313" key="11">
    <source>
        <dbReference type="Proteomes" id="UP000265020"/>
    </source>
</evidence>
<dbReference type="GO" id="GO:0003723">
    <property type="term" value="F:RNA binding"/>
    <property type="evidence" value="ECO:0007669"/>
    <property type="project" value="InterPro"/>
</dbReference>
<dbReference type="PROSITE" id="PS00678">
    <property type="entry name" value="WD_REPEATS_1"/>
    <property type="match status" value="1"/>
</dbReference>
<dbReference type="GO" id="GO:0032040">
    <property type="term" value="C:small-subunit processome"/>
    <property type="evidence" value="ECO:0007669"/>
    <property type="project" value="InterPro"/>
</dbReference>
<dbReference type="GO" id="GO:2000234">
    <property type="term" value="P:positive regulation of rRNA processing"/>
    <property type="evidence" value="ECO:0007669"/>
    <property type="project" value="TreeGrafter"/>
</dbReference>
<evidence type="ECO:0000256" key="6">
    <source>
        <dbReference type="ARBA" id="ARBA00023163"/>
    </source>
</evidence>
<name>A0A3Q2D1Y4_CYPVA</name>
<dbReference type="InterPro" id="IPR015943">
    <property type="entry name" value="WD40/YVTN_repeat-like_dom_sf"/>
</dbReference>
<dbReference type="Pfam" id="PF23869">
    <property type="entry name" value="Beta-prop_WDR75_1st"/>
    <property type="match status" value="2"/>
</dbReference>
<keyword evidence="6" id="KW-0804">Transcription</keyword>
<organism evidence="10 11">
    <name type="scientific">Cyprinodon variegatus</name>
    <name type="common">Sheepshead minnow</name>
    <dbReference type="NCBI Taxonomy" id="28743"/>
    <lineage>
        <taxon>Eukaryota</taxon>
        <taxon>Metazoa</taxon>
        <taxon>Chordata</taxon>
        <taxon>Craniata</taxon>
        <taxon>Vertebrata</taxon>
        <taxon>Euteleostomi</taxon>
        <taxon>Actinopterygii</taxon>
        <taxon>Neopterygii</taxon>
        <taxon>Teleostei</taxon>
        <taxon>Neoteleostei</taxon>
        <taxon>Acanthomorphata</taxon>
        <taxon>Ovalentaria</taxon>
        <taxon>Atherinomorphae</taxon>
        <taxon>Cyprinodontiformes</taxon>
        <taxon>Cyprinodontidae</taxon>
        <taxon>Cyprinodon</taxon>
    </lineage>
</organism>
<keyword evidence="4 8" id="KW-0853">WD repeat</keyword>
<dbReference type="Proteomes" id="UP000265020">
    <property type="component" value="Unassembled WGS sequence"/>
</dbReference>
<feature type="domain" description="WD repeat-containing protein 75 second beta-propeller" evidence="9">
    <location>
        <begin position="322"/>
        <end position="354"/>
    </location>
</feature>
<dbReference type="InterPro" id="IPR057644">
    <property type="entry name" value="Beta-prop_WDR75_2nd"/>
</dbReference>
<dbReference type="Ensembl" id="ENSCVAT00000019772.1">
    <property type="protein sequence ID" value="ENSCVAP00000012491.1"/>
    <property type="gene ID" value="ENSCVAG00000014942.1"/>
</dbReference>
<keyword evidence="3" id="KW-0698">rRNA processing</keyword>
<dbReference type="GO" id="GO:0045943">
    <property type="term" value="P:positive regulation of transcription by RNA polymerase I"/>
    <property type="evidence" value="ECO:0007669"/>
    <property type="project" value="InterPro"/>
</dbReference>
<dbReference type="GeneTree" id="ENSGT00390000006303"/>
<dbReference type="STRING" id="28743.ENSCVAP00000012491"/>
<sequence length="356" mass="39625">MVEESEIRVVHQGGTNANANATRRLFGSSRFLLCASGHHVKVFSILTEECVQELRGHTDLVTGLLPRPLYVLQIYSCSVDGTIRLWDFTDGVLIKTFAVGYPIYSFYGSSSHQEVLFIVTPSQRKHAFQLLAVRLPQRSDPLVDATDVSVVLEDVGSNPAAVSFGREVSEKSYRFSLKEDNKKGGRNTFTCVTCHPKDDCVASGHEDGKIRLWRNFNHRKEYTYSTLHWHHSAISSLCFTPEGTNLLSGGVESVLVQWRYKQESQLDYLPRLGAAITHIAVSPDGTLFSTSHSDNKITLIHGGVKVSAIIQGLVQGDVQTDLLVDPRSKALVLNGKPGHLQFYSLQRDKLLFNVRL</sequence>
<protein>
    <submittedName>
        <fullName evidence="10">WD repeat domain 75</fullName>
    </submittedName>
</protein>
<feature type="repeat" description="WD" evidence="8">
    <location>
        <begin position="227"/>
        <end position="268"/>
    </location>
</feature>
<dbReference type="SMART" id="SM00320">
    <property type="entry name" value="WD40"/>
    <property type="match status" value="4"/>
</dbReference>
<evidence type="ECO:0000256" key="3">
    <source>
        <dbReference type="ARBA" id="ARBA00022552"/>
    </source>
</evidence>
<dbReference type="PANTHER" id="PTHR44215:SF1">
    <property type="entry name" value="WD REPEAT-CONTAINING PROTEIN 75"/>
    <property type="match status" value="1"/>
</dbReference>
<evidence type="ECO:0000256" key="2">
    <source>
        <dbReference type="ARBA" id="ARBA00022517"/>
    </source>
</evidence>
<dbReference type="SUPFAM" id="SSF50978">
    <property type="entry name" value="WD40 repeat-like"/>
    <property type="match status" value="1"/>
</dbReference>
<dbReference type="GO" id="GO:0006364">
    <property type="term" value="P:rRNA processing"/>
    <property type="evidence" value="ECO:0007669"/>
    <property type="project" value="UniProtKB-KW"/>
</dbReference>
<dbReference type="PANTHER" id="PTHR44215">
    <property type="entry name" value="WD REPEAT-CONTAINING PROTEIN 75"/>
    <property type="match status" value="1"/>
</dbReference>
<keyword evidence="2" id="KW-0690">Ribosome biogenesis</keyword>
<dbReference type="InterPro" id="IPR019775">
    <property type="entry name" value="WD40_repeat_CS"/>
</dbReference>
<evidence type="ECO:0000256" key="5">
    <source>
        <dbReference type="ARBA" id="ARBA00022737"/>
    </source>
</evidence>
<accession>A0A3Q2D1Y4</accession>
<keyword evidence="5" id="KW-0677">Repeat</keyword>
<dbReference type="InterPro" id="IPR036322">
    <property type="entry name" value="WD40_repeat_dom_sf"/>
</dbReference>